<name>A0ACB7W147_DIOAL</name>
<organism evidence="1 2">
    <name type="scientific">Dioscorea alata</name>
    <name type="common">Purple yam</name>
    <dbReference type="NCBI Taxonomy" id="55571"/>
    <lineage>
        <taxon>Eukaryota</taxon>
        <taxon>Viridiplantae</taxon>
        <taxon>Streptophyta</taxon>
        <taxon>Embryophyta</taxon>
        <taxon>Tracheophyta</taxon>
        <taxon>Spermatophyta</taxon>
        <taxon>Magnoliopsida</taxon>
        <taxon>Liliopsida</taxon>
        <taxon>Dioscoreales</taxon>
        <taxon>Dioscoreaceae</taxon>
        <taxon>Dioscorea</taxon>
    </lineage>
</organism>
<proteinExistence type="predicted"/>
<evidence type="ECO:0000313" key="1">
    <source>
        <dbReference type="EMBL" id="KAH7681148.1"/>
    </source>
</evidence>
<reference evidence="2" key="1">
    <citation type="journal article" date="2022" name="Nat. Commun.">
        <title>Chromosome evolution and the genetic basis of agronomically important traits in greater yam.</title>
        <authorList>
            <person name="Bredeson J.V."/>
            <person name="Lyons J.B."/>
            <person name="Oniyinde I.O."/>
            <person name="Okereke N.R."/>
            <person name="Kolade O."/>
            <person name="Nnabue I."/>
            <person name="Nwadili C.O."/>
            <person name="Hribova E."/>
            <person name="Parker M."/>
            <person name="Nwogha J."/>
            <person name="Shu S."/>
            <person name="Carlson J."/>
            <person name="Kariba R."/>
            <person name="Muthemba S."/>
            <person name="Knop K."/>
            <person name="Barton G.J."/>
            <person name="Sherwood A.V."/>
            <person name="Lopez-Montes A."/>
            <person name="Asiedu R."/>
            <person name="Jamnadass R."/>
            <person name="Muchugi A."/>
            <person name="Goodstein D."/>
            <person name="Egesi C.N."/>
            <person name="Featherston J."/>
            <person name="Asfaw A."/>
            <person name="Simpson G.G."/>
            <person name="Dolezel J."/>
            <person name="Hendre P.S."/>
            <person name="Van Deynze A."/>
            <person name="Kumar P.L."/>
            <person name="Obidiegwu J.E."/>
            <person name="Bhattacharjee R."/>
            <person name="Rokhsar D.S."/>
        </authorList>
    </citation>
    <scope>NUCLEOTIDE SEQUENCE [LARGE SCALE GENOMIC DNA]</scope>
    <source>
        <strain evidence="2">cv. TDa95/00328</strain>
    </source>
</reference>
<dbReference type="Proteomes" id="UP000827976">
    <property type="component" value="Chromosome 5"/>
</dbReference>
<keyword evidence="2" id="KW-1185">Reference proteome</keyword>
<comment type="caution">
    <text evidence="1">The sequence shown here is derived from an EMBL/GenBank/DDBJ whole genome shotgun (WGS) entry which is preliminary data.</text>
</comment>
<protein>
    <submittedName>
        <fullName evidence="1">Cytokinin riboside 5'-monophosphate phosphoribohydrolase LOG protein</fullName>
    </submittedName>
</protein>
<gene>
    <name evidence="1" type="ORF">IHE45_05G040900</name>
</gene>
<evidence type="ECO:0000313" key="2">
    <source>
        <dbReference type="Proteomes" id="UP000827976"/>
    </source>
</evidence>
<dbReference type="EMBL" id="CM037015">
    <property type="protein sequence ID" value="KAH7681148.1"/>
    <property type="molecule type" value="Genomic_DNA"/>
</dbReference>
<sequence>MGTLEFKTICVFCGCNLGKKKSYQYATIDLDKELITGVTIGELKPVADMHQRKTEMTRNSDAFIAMSGGYDTFEELFEVINWAQLDIHNKPVGLLNVDGYYNSLPSFIDQAIDKGFIKPNARPIIVSASNAIKLIEKLEAPRHKRVKT</sequence>
<accession>A0ACB7W147</accession>